<evidence type="ECO:0000256" key="1">
    <source>
        <dbReference type="ARBA" id="ARBA00008276"/>
    </source>
</evidence>
<dbReference type="PANTHER" id="PTHR11136">
    <property type="entry name" value="FOLYLPOLYGLUTAMATE SYNTHASE-RELATED"/>
    <property type="match status" value="1"/>
</dbReference>
<dbReference type="GO" id="GO:0004326">
    <property type="term" value="F:tetrahydrofolylpolyglutamate synthase activity"/>
    <property type="evidence" value="ECO:0007669"/>
    <property type="project" value="InterPro"/>
</dbReference>
<keyword evidence="4" id="KW-0067">ATP-binding</keyword>
<dbReference type="AlphaFoldDB" id="A0A382AS37"/>
<accession>A0A382AS37</accession>
<name>A0A382AS37_9ZZZZ</name>
<gene>
    <name evidence="5" type="ORF">METZ01_LOCUS156756</name>
</gene>
<dbReference type="InterPro" id="IPR036565">
    <property type="entry name" value="Mur-like_cat_sf"/>
</dbReference>
<protein>
    <recommendedName>
        <fullName evidence="6">Mur ligase central domain-containing protein</fullName>
    </recommendedName>
</protein>
<keyword evidence="3" id="KW-0547">Nucleotide-binding</keyword>
<evidence type="ECO:0000256" key="3">
    <source>
        <dbReference type="ARBA" id="ARBA00022741"/>
    </source>
</evidence>
<evidence type="ECO:0000256" key="4">
    <source>
        <dbReference type="ARBA" id="ARBA00022840"/>
    </source>
</evidence>
<feature type="non-terminal residue" evidence="5">
    <location>
        <position position="90"/>
    </location>
</feature>
<dbReference type="PROSITE" id="PS01011">
    <property type="entry name" value="FOLYLPOLYGLU_SYNT_1"/>
    <property type="match status" value="1"/>
</dbReference>
<dbReference type="GO" id="GO:0005524">
    <property type="term" value="F:ATP binding"/>
    <property type="evidence" value="ECO:0007669"/>
    <property type="project" value="UniProtKB-KW"/>
</dbReference>
<sequence>MAVKANSSSKIDNLLAYLFNLNRFGIKVGLDHTTELLKRCENPQNNFHSIHIAGTNGKGSTSSMLASILMSAGYKVGLYSSPHLINFNER</sequence>
<dbReference type="EMBL" id="UINC01026444">
    <property type="protein sequence ID" value="SVB03902.1"/>
    <property type="molecule type" value="Genomic_DNA"/>
</dbReference>
<keyword evidence="2" id="KW-0436">Ligase</keyword>
<dbReference type="PANTHER" id="PTHR11136:SF0">
    <property type="entry name" value="DIHYDROFOLATE SYNTHETASE-RELATED"/>
    <property type="match status" value="1"/>
</dbReference>
<organism evidence="5">
    <name type="scientific">marine metagenome</name>
    <dbReference type="NCBI Taxonomy" id="408172"/>
    <lineage>
        <taxon>unclassified sequences</taxon>
        <taxon>metagenomes</taxon>
        <taxon>ecological metagenomes</taxon>
    </lineage>
</organism>
<dbReference type="InterPro" id="IPR001645">
    <property type="entry name" value="Folylpolyglutamate_synth"/>
</dbReference>
<comment type="similarity">
    <text evidence="1">Belongs to the folylpolyglutamate synthase family.</text>
</comment>
<dbReference type="GO" id="GO:0008841">
    <property type="term" value="F:dihydrofolate synthase activity"/>
    <property type="evidence" value="ECO:0007669"/>
    <property type="project" value="TreeGrafter"/>
</dbReference>
<dbReference type="InterPro" id="IPR018109">
    <property type="entry name" value="Folylpolyglutamate_synth_CS"/>
</dbReference>
<evidence type="ECO:0000313" key="5">
    <source>
        <dbReference type="EMBL" id="SVB03902.1"/>
    </source>
</evidence>
<reference evidence="5" key="1">
    <citation type="submission" date="2018-05" db="EMBL/GenBank/DDBJ databases">
        <authorList>
            <person name="Lanie J.A."/>
            <person name="Ng W.-L."/>
            <person name="Kazmierczak K.M."/>
            <person name="Andrzejewski T.M."/>
            <person name="Davidsen T.M."/>
            <person name="Wayne K.J."/>
            <person name="Tettelin H."/>
            <person name="Glass J.I."/>
            <person name="Rusch D."/>
            <person name="Podicherti R."/>
            <person name="Tsui H.-C.T."/>
            <person name="Winkler M.E."/>
        </authorList>
    </citation>
    <scope>NUCLEOTIDE SEQUENCE</scope>
</reference>
<evidence type="ECO:0008006" key="6">
    <source>
        <dbReference type="Google" id="ProtNLM"/>
    </source>
</evidence>
<dbReference type="GO" id="GO:0005737">
    <property type="term" value="C:cytoplasm"/>
    <property type="evidence" value="ECO:0007669"/>
    <property type="project" value="TreeGrafter"/>
</dbReference>
<dbReference type="SUPFAM" id="SSF53623">
    <property type="entry name" value="MurD-like peptide ligases, catalytic domain"/>
    <property type="match status" value="1"/>
</dbReference>
<evidence type="ECO:0000256" key="2">
    <source>
        <dbReference type="ARBA" id="ARBA00022598"/>
    </source>
</evidence>
<dbReference type="Gene3D" id="3.40.1190.10">
    <property type="entry name" value="Mur-like, catalytic domain"/>
    <property type="match status" value="1"/>
</dbReference>
<proteinExistence type="inferred from homology"/>